<proteinExistence type="predicted"/>
<dbReference type="SUPFAM" id="SSF52949">
    <property type="entry name" value="Macro domain-like"/>
    <property type="match status" value="1"/>
</dbReference>
<comment type="caution">
    <text evidence="1">The sequence shown here is derived from an EMBL/GenBank/DDBJ whole genome shotgun (WGS) entry which is preliminary data.</text>
</comment>
<evidence type="ECO:0000313" key="1">
    <source>
        <dbReference type="EMBL" id="KKN24114.1"/>
    </source>
</evidence>
<dbReference type="InterPro" id="IPR043472">
    <property type="entry name" value="Macro_dom-like"/>
</dbReference>
<name>A0A0F9P224_9ZZZZ</name>
<accession>A0A0F9P224</accession>
<protein>
    <recommendedName>
        <fullName evidence="2">Macro domain-containing protein</fullName>
    </recommendedName>
</protein>
<dbReference type="EMBL" id="LAZR01002908">
    <property type="protein sequence ID" value="KKN24114.1"/>
    <property type="molecule type" value="Genomic_DNA"/>
</dbReference>
<organism evidence="1">
    <name type="scientific">marine sediment metagenome</name>
    <dbReference type="NCBI Taxonomy" id="412755"/>
    <lineage>
        <taxon>unclassified sequences</taxon>
        <taxon>metagenomes</taxon>
        <taxon>ecological metagenomes</taxon>
    </lineage>
</organism>
<reference evidence="1" key="1">
    <citation type="journal article" date="2015" name="Nature">
        <title>Complex archaea that bridge the gap between prokaryotes and eukaryotes.</title>
        <authorList>
            <person name="Spang A."/>
            <person name="Saw J.H."/>
            <person name="Jorgensen S.L."/>
            <person name="Zaremba-Niedzwiedzka K."/>
            <person name="Martijn J."/>
            <person name="Lind A.E."/>
            <person name="van Eijk R."/>
            <person name="Schleper C."/>
            <person name="Guy L."/>
            <person name="Ettema T.J."/>
        </authorList>
    </citation>
    <scope>NUCLEOTIDE SEQUENCE</scope>
</reference>
<evidence type="ECO:0008006" key="2">
    <source>
        <dbReference type="Google" id="ProtNLM"/>
    </source>
</evidence>
<sequence length="165" mass="18795">MYTPCFGDMWDRWGTPVSLFCITANSYLRRDGALTMGRGIAKQLKDMQPEIAWDAAAAIRDQPIPHAYGFVVIPVIQSANRVRSEIKQMVGFFQVKDHFKSLADLKLIAHSVQALKAYLHDHRHIPEVNLNYPGIGYGCRTVTDVEPLLRSLPPVVHIWRFAHER</sequence>
<dbReference type="Gene3D" id="3.40.220.10">
    <property type="entry name" value="Leucine Aminopeptidase, subunit E, domain 1"/>
    <property type="match status" value="1"/>
</dbReference>
<gene>
    <name evidence="1" type="ORF">LCGC14_0898030</name>
</gene>
<dbReference type="AlphaFoldDB" id="A0A0F9P224"/>